<comment type="caution">
    <text evidence="1">The sequence shown here is derived from an EMBL/GenBank/DDBJ whole genome shotgun (WGS) entry which is preliminary data.</text>
</comment>
<dbReference type="Proteomes" id="UP001321014">
    <property type="component" value="Unassembled WGS sequence"/>
</dbReference>
<gene>
    <name evidence="1" type="ORF">OEZ49_15895</name>
</gene>
<accession>A0ABT2WTM3</accession>
<evidence type="ECO:0000313" key="2">
    <source>
        <dbReference type="Proteomes" id="UP001321014"/>
    </source>
</evidence>
<proteinExistence type="predicted"/>
<reference evidence="1 2" key="1">
    <citation type="submission" date="2022-10" db="EMBL/GenBank/DDBJ databases">
        <title>Ruegeria sp. nov., isolated from ocean surface water.</title>
        <authorList>
            <person name="He W."/>
            <person name="Wang L."/>
            <person name="Zhang D.-F."/>
        </authorList>
    </citation>
    <scope>NUCLEOTIDE SEQUENCE [LARGE SCALE GENOMIC DNA]</scope>
    <source>
        <strain evidence="1 2">WL0004</strain>
    </source>
</reference>
<evidence type="ECO:0000313" key="1">
    <source>
        <dbReference type="EMBL" id="MCU9839256.1"/>
    </source>
</evidence>
<organism evidence="1 2">
    <name type="scientific">Ruegeria marisflavi</name>
    <dbReference type="NCBI Taxonomy" id="2984152"/>
    <lineage>
        <taxon>Bacteria</taxon>
        <taxon>Pseudomonadati</taxon>
        <taxon>Pseudomonadota</taxon>
        <taxon>Alphaproteobacteria</taxon>
        <taxon>Rhodobacterales</taxon>
        <taxon>Roseobacteraceae</taxon>
        <taxon>Ruegeria</taxon>
    </lineage>
</organism>
<dbReference type="RefSeq" id="WP_263389236.1">
    <property type="nucleotide sequence ID" value="NZ_JAOVQN010000017.1"/>
</dbReference>
<protein>
    <submittedName>
        <fullName evidence="1">Uncharacterized protein</fullName>
    </submittedName>
</protein>
<dbReference type="EMBL" id="JAOVQN010000017">
    <property type="protein sequence ID" value="MCU9839256.1"/>
    <property type="molecule type" value="Genomic_DNA"/>
</dbReference>
<sequence>MGTSKIEKDFQFFQKAENYRLALGTLQSDFPDWRTELPDLAFANDCVLSAVVSVFERSQCICPLNVDEGTLRRSAVAAAMFQNISLVETAVSKAQYVGASALIRQEIEGVEVLRGILAGKQKDGATPRLKALKFLGRVYSQLTGVSHLSLNEGITYLTGGSPFSYEPRYDKTYAELLMNCHVLAVHGLATVTAFDIRGFEKDHLTVSEENHLALALTVLGKNGFLRLKLPQPNR</sequence>
<keyword evidence="2" id="KW-1185">Reference proteome</keyword>
<name>A0ABT2WTM3_9RHOB</name>